<dbReference type="InterPro" id="IPR011990">
    <property type="entry name" value="TPR-like_helical_dom_sf"/>
</dbReference>
<dbReference type="GO" id="GO:0009451">
    <property type="term" value="P:RNA modification"/>
    <property type="evidence" value="ECO:0007669"/>
    <property type="project" value="InterPro"/>
</dbReference>
<name>A0AA88VIV5_9ASTE</name>
<dbReference type="EMBL" id="JAVXUP010001782">
    <property type="protein sequence ID" value="KAK3008154.1"/>
    <property type="molecule type" value="Genomic_DNA"/>
</dbReference>
<dbReference type="GO" id="GO:0003723">
    <property type="term" value="F:RNA binding"/>
    <property type="evidence" value="ECO:0007669"/>
    <property type="project" value="InterPro"/>
</dbReference>
<dbReference type="Gene3D" id="1.25.40.10">
    <property type="entry name" value="Tetratricopeptide repeat domain"/>
    <property type="match status" value="3"/>
</dbReference>
<dbReference type="PANTHER" id="PTHR47926">
    <property type="entry name" value="PENTATRICOPEPTIDE REPEAT-CONTAINING PROTEIN"/>
    <property type="match status" value="1"/>
</dbReference>
<dbReference type="NCBIfam" id="TIGR00756">
    <property type="entry name" value="PPR"/>
    <property type="match status" value="2"/>
</dbReference>
<evidence type="ECO:0000313" key="3">
    <source>
        <dbReference type="EMBL" id="KAK3008154.1"/>
    </source>
</evidence>
<keyword evidence="1" id="KW-0677">Repeat</keyword>
<keyword evidence="4" id="KW-1185">Reference proteome</keyword>
<reference evidence="3" key="1">
    <citation type="submission" date="2022-12" db="EMBL/GenBank/DDBJ databases">
        <title>Draft genome assemblies for two species of Escallonia (Escalloniales).</title>
        <authorList>
            <person name="Chanderbali A."/>
            <person name="Dervinis C."/>
            <person name="Anghel I."/>
            <person name="Soltis D."/>
            <person name="Soltis P."/>
            <person name="Zapata F."/>
        </authorList>
    </citation>
    <scope>NUCLEOTIDE SEQUENCE</scope>
    <source>
        <strain evidence="3">UCBG64.0493</strain>
        <tissue evidence="3">Leaf</tissue>
    </source>
</reference>
<gene>
    <name evidence="3" type="ORF">RJ639_015133</name>
</gene>
<evidence type="ECO:0000313" key="4">
    <source>
        <dbReference type="Proteomes" id="UP001188597"/>
    </source>
</evidence>
<feature type="repeat" description="PPR" evidence="2">
    <location>
        <begin position="133"/>
        <end position="167"/>
    </location>
</feature>
<dbReference type="InterPro" id="IPR002885">
    <property type="entry name" value="PPR_rpt"/>
</dbReference>
<protein>
    <recommendedName>
        <fullName evidence="5">Pentatricopeptide repeat-containing protein</fullName>
    </recommendedName>
</protein>
<accession>A0AA88VIV5</accession>
<comment type="caution">
    <text evidence="3">The sequence shown here is derived from an EMBL/GenBank/DDBJ whole genome shotgun (WGS) entry which is preliminary data.</text>
</comment>
<sequence length="357" mass="39790">MEITTMAEAVQLHAQILKSGYHDQTHAQNLSKLFTFSALSPSGNPTYARLILNSLRTPNSYYFNTMIRAYSDSRDPTQSISLFLTMHHQQHVDTPRPDKFTYPFVLKACSKLRLTHLGKMLHGLICKLGFESDRYIQNAMIHMYSGCGQSRDAWKVFDKMSEGDVVSWTSIIDGFVEQMVEDGVDPNEATLVSVLRACAETGALGIGMKVNKIVEEKKLGSQANVSTALIDMYSKCGCIDSALRIFDKTFNKDVFAWTATISGLASHGRSKDAIYLFDQMTKLDLEPDERTITAFTESATDAIVVGSCLTIYLLSWYSAEALRFEILRNALLGTRVTSIRVAAEGGCRIHMFTNLVL</sequence>
<dbReference type="AlphaFoldDB" id="A0AA88VIV5"/>
<dbReference type="Proteomes" id="UP001188597">
    <property type="component" value="Unassembled WGS sequence"/>
</dbReference>
<dbReference type="Pfam" id="PF13041">
    <property type="entry name" value="PPR_2"/>
    <property type="match status" value="1"/>
</dbReference>
<evidence type="ECO:0008006" key="5">
    <source>
        <dbReference type="Google" id="ProtNLM"/>
    </source>
</evidence>
<organism evidence="3 4">
    <name type="scientific">Escallonia herrerae</name>
    <dbReference type="NCBI Taxonomy" id="1293975"/>
    <lineage>
        <taxon>Eukaryota</taxon>
        <taxon>Viridiplantae</taxon>
        <taxon>Streptophyta</taxon>
        <taxon>Embryophyta</taxon>
        <taxon>Tracheophyta</taxon>
        <taxon>Spermatophyta</taxon>
        <taxon>Magnoliopsida</taxon>
        <taxon>eudicotyledons</taxon>
        <taxon>Gunneridae</taxon>
        <taxon>Pentapetalae</taxon>
        <taxon>asterids</taxon>
        <taxon>campanulids</taxon>
        <taxon>Escalloniales</taxon>
        <taxon>Escalloniaceae</taxon>
        <taxon>Escallonia</taxon>
    </lineage>
</organism>
<dbReference type="PROSITE" id="PS51375">
    <property type="entry name" value="PPR"/>
    <property type="match status" value="2"/>
</dbReference>
<dbReference type="FunFam" id="1.25.40.10:FF:000470">
    <property type="entry name" value="Pentatricopeptide repeat-containing protein At5g66520"/>
    <property type="match status" value="1"/>
</dbReference>
<evidence type="ECO:0000256" key="2">
    <source>
        <dbReference type="PROSITE-ProRule" id="PRU00708"/>
    </source>
</evidence>
<dbReference type="Pfam" id="PF01535">
    <property type="entry name" value="PPR"/>
    <property type="match status" value="3"/>
</dbReference>
<feature type="repeat" description="PPR" evidence="2">
    <location>
        <begin position="253"/>
        <end position="287"/>
    </location>
</feature>
<dbReference type="PANTHER" id="PTHR47926:SF461">
    <property type="entry name" value="PENTATRICOPEPTIDE REPEAT SUPERFAMILY PROTEIN"/>
    <property type="match status" value="1"/>
</dbReference>
<dbReference type="InterPro" id="IPR046960">
    <property type="entry name" value="PPR_At4g14850-like_plant"/>
</dbReference>
<evidence type="ECO:0000256" key="1">
    <source>
        <dbReference type="ARBA" id="ARBA00022737"/>
    </source>
</evidence>
<proteinExistence type="predicted"/>